<feature type="transmembrane region" description="Helical" evidence="3">
    <location>
        <begin position="47"/>
        <end position="72"/>
    </location>
</feature>
<name>A0A7J9RXB2_METMI</name>
<reference evidence="4 5" key="1">
    <citation type="submission" date="2020-08" db="EMBL/GenBank/DDBJ databases">
        <title>Genomic Encyclopedia of Type Strains, Phase IV (KMG-V): Genome sequencing to study the core and pangenomes of soil and plant-associated prokaryotes.</title>
        <authorList>
            <person name="Whitman W."/>
        </authorList>
    </citation>
    <scope>NUCLEOTIDE SEQUENCE [LARGE SCALE GENOMIC DNA]</scope>
    <source>
        <strain evidence="4 5">DSM 7078</strain>
    </source>
</reference>
<dbReference type="Proteomes" id="UP000584706">
    <property type="component" value="Unassembled WGS sequence"/>
</dbReference>
<dbReference type="PROSITE" id="PS00379">
    <property type="entry name" value="CDP_ALCOHOL_P_TRANSF"/>
    <property type="match status" value="1"/>
</dbReference>
<sequence length="211" mass="24325">MKDNKIYKNITEGTGLIDHYIYREIVYLLIKKLKLNVNPNIVTLFSLIYAISSAFIILSGHVVIGSVMYMFFNIFDLMDGAIARIYRRKSTFGAFIDGLVDLIGESCVILALGVYFNVFTLSLAVLAYILLTHYISIRKKWIYDSKELQKNMMDYTKKPFLFGILVITRNDFRKLIILYGAILNSWELIMSYFFILYSISLINSLIGKNGE</sequence>
<keyword evidence="3" id="KW-0812">Transmembrane</keyword>
<dbReference type="InterPro" id="IPR043130">
    <property type="entry name" value="CDP-OH_PTrfase_TM_dom"/>
</dbReference>
<dbReference type="Gene3D" id="1.20.120.1760">
    <property type="match status" value="1"/>
</dbReference>
<dbReference type="Pfam" id="PF01066">
    <property type="entry name" value="CDP-OH_P_transf"/>
    <property type="match status" value="1"/>
</dbReference>
<comment type="caution">
    <text evidence="4">The sequence shown here is derived from an EMBL/GenBank/DDBJ whole genome shotgun (WGS) entry which is preliminary data.</text>
</comment>
<dbReference type="AlphaFoldDB" id="A0A7J9RXB2"/>
<dbReference type="RefSeq" id="WP_183545895.1">
    <property type="nucleotide sequence ID" value="NZ_JACHIQ010000001.1"/>
</dbReference>
<keyword evidence="1 2" id="KW-0808">Transferase</keyword>
<dbReference type="GO" id="GO:0016780">
    <property type="term" value="F:phosphotransferase activity, for other substituted phosphate groups"/>
    <property type="evidence" value="ECO:0007669"/>
    <property type="project" value="InterPro"/>
</dbReference>
<keyword evidence="3" id="KW-0472">Membrane</keyword>
<organism evidence="4 5">
    <name type="scientific">Methanococcus maripaludis</name>
    <name type="common">Methanococcus deltae</name>
    <dbReference type="NCBI Taxonomy" id="39152"/>
    <lineage>
        <taxon>Archaea</taxon>
        <taxon>Methanobacteriati</taxon>
        <taxon>Methanobacteriota</taxon>
        <taxon>Methanomada group</taxon>
        <taxon>Methanococci</taxon>
        <taxon>Methanococcales</taxon>
        <taxon>Methanococcaceae</taxon>
        <taxon>Methanococcus</taxon>
    </lineage>
</organism>
<evidence type="ECO:0000256" key="1">
    <source>
        <dbReference type="ARBA" id="ARBA00022679"/>
    </source>
</evidence>
<dbReference type="GO" id="GO:0008654">
    <property type="term" value="P:phospholipid biosynthetic process"/>
    <property type="evidence" value="ECO:0007669"/>
    <property type="project" value="InterPro"/>
</dbReference>
<dbReference type="EMBL" id="JACHIQ010000001">
    <property type="protein sequence ID" value="MBB6066836.1"/>
    <property type="molecule type" value="Genomic_DNA"/>
</dbReference>
<accession>A0A7J9RXB2</accession>
<dbReference type="GO" id="GO:0016020">
    <property type="term" value="C:membrane"/>
    <property type="evidence" value="ECO:0007669"/>
    <property type="project" value="InterPro"/>
</dbReference>
<gene>
    <name evidence="4" type="ORF">HNP97_000326</name>
</gene>
<dbReference type="InterPro" id="IPR048254">
    <property type="entry name" value="CDP_ALCOHOL_P_TRANSF_CS"/>
</dbReference>
<evidence type="ECO:0000313" key="4">
    <source>
        <dbReference type="EMBL" id="MBB6066836.1"/>
    </source>
</evidence>
<dbReference type="InterPro" id="IPR000462">
    <property type="entry name" value="CDP-OH_P_trans"/>
</dbReference>
<evidence type="ECO:0000256" key="2">
    <source>
        <dbReference type="RuleBase" id="RU003750"/>
    </source>
</evidence>
<evidence type="ECO:0000256" key="3">
    <source>
        <dbReference type="SAM" id="Phobius"/>
    </source>
</evidence>
<keyword evidence="3" id="KW-1133">Transmembrane helix</keyword>
<proteinExistence type="inferred from homology"/>
<evidence type="ECO:0000313" key="5">
    <source>
        <dbReference type="Proteomes" id="UP000584706"/>
    </source>
</evidence>
<feature type="transmembrane region" description="Helical" evidence="3">
    <location>
        <begin position="118"/>
        <end position="137"/>
    </location>
</feature>
<comment type="similarity">
    <text evidence="2">Belongs to the CDP-alcohol phosphatidyltransferase class-I family.</text>
</comment>
<protein>
    <submittedName>
        <fullName evidence="4">Phosphatidylglycerophosphate synthase</fullName>
    </submittedName>
</protein>